<comment type="pathway">
    <text evidence="2 9">Amino-acid biosynthesis; L-tryptophan biosynthesis; L-tryptophan from chorismate: step 5/5.</text>
</comment>
<dbReference type="RefSeq" id="WP_028326347.1">
    <property type="nucleotide sequence ID" value="NZ_JAAFNI010000001.1"/>
</dbReference>
<dbReference type="GeneID" id="63460012"/>
<dbReference type="GO" id="GO:0005829">
    <property type="term" value="C:cytosol"/>
    <property type="evidence" value="ECO:0007669"/>
    <property type="project" value="TreeGrafter"/>
</dbReference>
<dbReference type="NCBIfam" id="TIGR00262">
    <property type="entry name" value="trpA"/>
    <property type="match status" value="1"/>
</dbReference>
<proteinExistence type="inferred from homology"/>
<gene>
    <name evidence="9 11" type="primary">trpA</name>
    <name evidence="11" type="ORF">SAMEA4475696_01818</name>
</gene>
<protein>
    <recommendedName>
        <fullName evidence="9">Tryptophan synthase alpha chain</fullName>
        <ecNumber evidence="9">4.2.1.20</ecNumber>
    </recommendedName>
</protein>
<reference evidence="11 12" key="1">
    <citation type="submission" date="2017-06" db="EMBL/GenBank/DDBJ databases">
        <authorList>
            <consortium name="Pathogen Informatics"/>
        </authorList>
    </citation>
    <scope>NUCLEOTIDE SEQUENCE [LARGE SCALE GENOMIC DNA]</scope>
    <source>
        <strain evidence="11 12">NCTC13039</strain>
    </source>
</reference>
<dbReference type="EC" id="4.2.1.20" evidence="9"/>
<evidence type="ECO:0000256" key="4">
    <source>
        <dbReference type="ARBA" id="ARBA00022605"/>
    </source>
</evidence>
<dbReference type="PANTHER" id="PTHR43406:SF1">
    <property type="entry name" value="TRYPTOPHAN SYNTHASE ALPHA CHAIN, CHLOROPLASTIC"/>
    <property type="match status" value="1"/>
</dbReference>
<comment type="catalytic activity">
    <reaction evidence="8 9">
        <text>(1S,2R)-1-C-(indol-3-yl)glycerol 3-phosphate + L-serine = D-glyceraldehyde 3-phosphate + L-tryptophan + H2O</text>
        <dbReference type="Rhea" id="RHEA:10532"/>
        <dbReference type="ChEBI" id="CHEBI:15377"/>
        <dbReference type="ChEBI" id="CHEBI:33384"/>
        <dbReference type="ChEBI" id="CHEBI:57912"/>
        <dbReference type="ChEBI" id="CHEBI:58866"/>
        <dbReference type="ChEBI" id="CHEBI:59776"/>
        <dbReference type="EC" id="4.2.1.20"/>
    </reaction>
</comment>
<feature type="active site" description="Proton acceptor" evidence="9">
    <location>
        <position position="56"/>
    </location>
</feature>
<evidence type="ECO:0000256" key="9">
    <source>
        <dbReference type="HAMAP-Rule" id="MF_00131"/>
    </source>
</evidence>
<dbReference type="InterPro" id="IPR018204">
    <property type="entry name" value="Trp_synthase_alpha_AS"/>
</dbReference>
<evidence type="ECO:0000256" key="6">
    <source>
        <dbReference type="ARBA" id="ARBA00023141"/>
    </source>
</evidence>
<sequence>MSVAESGKARLEGVFARTRQEGRAALVAYFPVGYPRVEDSLDVFTTLVDNGADVVEVGLPYSDPVLDGPVIQLAGDIARENGVRTRDAFAAVRTVVASGGTAVVMTYWNLVLHYGVEQFAADLAEAGGSGLIIPDLTPDEAGAWLAAADKYGLAPIFLVAPSSTPQRLVMTTGHCRGFVYVASTMGVTGVRSSVGDPARELVQRARAVTQAPLAVGLGVSNREQAAEIAGYADGVIVGSALVKCVDAQQPVVQSLPAVAELTRQLCAGVREGR</sequence>
<keyword evidence="12" id="KW-1185">Reference proteome</keyword>
<keyword evidence="4 9" id="KW-0028">Amino-acid biosynthesis</keyword>
<dbReference type="FunFam" id="3.20.20.70:FF:000037">
    <property type="entry name" value="Tryptophan synthase alpha chain"/>
    <property type="match status" value="1"/>
</dbReference>
<accession>A0A239VMB1</accession>
<dbReference type="Proteomes" id="UP000242637">
    <property type="component" value="Chromosome 1"/>
</dbReference>
<evidence type="ECO:0000256" key="10">
    <source>
        <dbReference type="RuleBase" id="RU003662"/>
    </source>
</evidence>
<dbReference type="InterPro" id="IPR013785">
    <property type="entry name" value="Aldolase_TIM"/>
</dbReference>
<dbReference type="EMBL" id="LT906453">
    <property type="protein sequence ID" value="SNV23445.1"/>
    <property type="molecule type" value="Genomic_DNA"/>
</dbReference>
<evidence type="ECO:0000256" key="1">
    <source>
        <dbReference type="ARBA" id="ARBA00003365"/>
    </source>
</evidence>
<name>A0A239VMB1_9MICO</name>
<dbReference type="STRING" id="1121387.GCA_000429885_00188"/>
<comment type="subunit">
    <text evidence="3 9">Tetramer of two alpha and two beta chains.</text>
</comment>
<dbReference type="Gene3D" id="3.20.20.70">
    <property type="entry name" value="Aldolase class I"/>
    <property type="match status" value="1"/>
</dbReference>
<dbReference type="KEGG" id="dco:SAMEA4475696_1818"/>
<dbReference type="CDD" id="cd04724">
    <property type="entry name" value="Tryptophan_synthase_alpha"/>
    <property type="match status" value="1"/>
</dbReference>
<dbReference type="UniPathway" id="UPA00035">
    <property type="reaction ID" value="UER00044"/>
</dbReference>
<keyword evidence="7 9" id="KW-0456">Lyase</keyword>
<dbReference type="HAMAP" id="MF_00131">
    <property type="entry name" value="Trp_synth_alpha"/>
    <property type="match status" value="1"/>
</dbReference>
<dbReference type="Pfam" id="PF00290">
    <property type="entry name" value="Trp_syntA"/>
    <property type="match status" value="1"/>
</dbReference>
<evidence type="ECO:0000256" key="2">
    <source>
        <dbReference type="ARBA" id="ARBA00004733"/>
    </source>
</evidence>
<organism evidence="11 12">
    <name type="scientific">Dermatophilus congolensis</name>
    <dbReference type="NCBI Taxonomy" id="1863"/>
    <lineage>
        <taxon>Bacteria</taxon>
        <taxon>Bacillati</taxon>
        <taxon>Actinomycetota</taxon>
        <taxon>Actinomycetes</taxon>
        <taxon>Micrococcales</taxon>
        <taxon>Dermatophilaceae</taxon>
        <taxon>Dermatophilus</taxon>
    </lineage>
</organism>
<dbReference type="PROSITE" id="PS00167">
    <property type="entry name" value="TRP_SYNTHASE_ALPHA"/>
    <property type="match status" value="1"/>
</dbReference>
<dbReference type="OrthoDB" id="9804578at2"/>
<evidence type="ECO:0000313" key="12">
    <source>
        <dbReference type="Proteomes" id="UP000242637"/>
    </source>
</evidence>
<comment type="similarity">
    <text evidence="9 10">Belongs to the TrpA family.</text>
</comment>
<evidence type="ECO:0000256" key="3">
    <source>
        <dbReference type="ARBA" id="ARBA00011270"/>
    </source>
</evidence>
<evidence type="ECO:0000256" key="5">
    <source>
        <dbReference type="ARBA" id="ARBA00022822"/>
    </source>
</evidence>
<feature type="active site" description="Proton acceptor" evidence="9">
    <location>
        <position position="67"/>
    </location>
</feature>
<evidence type="ECO:0000256" key="8">
    <source>
        <dbReference type="ARBA" id="ARBA00049047"/>
    </source>
</evidence>
<dbReference type="InterPro" id="IPR011060">
    <property type="entry name" value="RibuloseP-bd_barrel"/>
</dbReference>
<evidence type="ECO:0000256" key="7">
    <source>
        <dbReference type="ARBA" id="ARBA00023239"/>
    </source>
</evidence>
<keyword evidence="5 9" id="KW-0822">Tryptophan biosynthesis</keyword>
<dbReference type="SUPFAM" id="SSF51366">
    <property type="entry name" value="Ribulose-phoshate binding barrel"/>
    <property type="match status" value="1"/>
</dbReference>
<dbReference type="GO" id="GO:0004834">
    <property type="term" value="F:tryptophan synthase activity"/>
    <property type="evidence" value="ECO:0007669"/>
    <property type="project" value="UniProtKB-UniRule"/>
</dbReference>
<keyword evidence="6 9" id="KW-0057">Aromatic amino acid biosynthesis</keyword>
<evidence type="ECO:0000313" key="11">
    <source>
        <dbReference type="EMBL" id="SNV23445.1"/>
    </source>
</evidence>
<dbReference type="PANTHER" id="PTHR43406">
    <property type="entry name" value="TRYPTOPHAN SYNTHASE, ALPHA CHAIN"/>
    <property type="match status" value="1"/>
</dbReference>
<dbReference type="AlphaFoldDB" id="A0A239VMB1"/>
<comment type="function">
    <text evidence="1 9">The alpha subunit is responsible for the aldol cleavage of indoleglycerol phosphate to indole and glyceraldehyde 3-phosphate.</text>
</comment>
<dbReference type="InterPro" id="IPR002028">
    <property type="entry name" value="Trp_synthase_suA"/>
</dbReference>